<proteinExistence type="predicted"/>
<dbReference type="EMBL" id="KV878584">
    <property type="protein sequence ID" value="OJJ60603.1"/>
    <property type="molecule type" value="Genomic_DNA"/>
</dbReference>
<evidence type="ECO:0000313" key="3">
    <source>
        <dbReference type="Proteomes" id="UP000184356"/>
    </source>
</evidence>
<feature type="transmembrane region" description="Helical" evidence="1">
    <location>
        <begin position="6"/>
        <end position="25"/>
    </location>
</feature>
<gene>
    <name evidence="2" type="ORF">ASPSYDRAFT_29131</name>
</gene>
<organism evidence="2 3">
    <name type="scientific">Aspergillus sydowii CBS 593.65</name>
    <dbReference type="NCBI Taxonomy" id="1036612"/>
    <lineage>
        <taxon>Eukaryota</taxon>
        <taxon>Fungi</taxon>
        <taxon>Dikarya</taxon>
        <taxon>Ascomycota</taxon>
        <taxon>Pezizomycotina</taxon>
        <taxon>Eurotiomycetes</taxon>
        <taxon>Eurotiomycetidae</taxon>
        <taxon>Eurotiales</taxon>
        <taxon>Aspergillaceae</taxon>
        <taxon>Aspergillus</taxon>
        <taxon>Aspergillus subgen. Nidulantes</taxon>
    </lineage>
</organism>
<evidence type="ECO:0000313" key="2">
    <source>
        <dbReference type="EMBL" id="OJJ60603.1"/>
    </source>
</evidence>
<keyword evidence="3" id="KW-1185">Reference proteome</keyword>
<dbReference type="GeneID" id="63760672"/>
<name>A0A1L9TMT6_9EURO</name>
<reference evidence="3" key="1">
    <citation type="journal article" date="2017" name="Genome Biol.">
        <title>Comparative genomics reveals high biological diversity and specific adaptations in the industrially and medically important fungal genus Aspergillus.</title>
        <authorList>
            <person name="de Vries R.P."/>
            <person name="Riley R."/>
            <person name="Wiebenga A."/>
            <person name="Aguilar-Osorio G."/>
            <person name="Amillis S."/>
            <person name="Uchima C.A."/>
            <person name="Anderluh G."/>
            <person name="Asadollahi M."/>
            <person name="Askin M."/>
            <person name="Barry K."/>
            <person name="Battaglia E."/>
            <person name="Bayram O."/>
            <person name="Benocci T."/>
            <person name="Braus-Stromeyer S.A."/>
            <person name="Caldana C."/>
            <person name="Canovas D."/>
            <person name="Cerqueira G.C."/>
            <person name="Chen F."/>
            <person name="Chen W."/>
            <person name="Choi C."/>
            <person name="Clum A."/>
            <person name="Dos Santos R.A."/>
            <person name="Damasio A.R."/>
            <person name="Diallinas G."/>
            <person name="Emri T."/>
            <person name="Fekete E."/>
            <person name="Flipphi M."/>
            <person name="Freyberg S."/>
            <person name="Gallo A."/>
            <person name="Gournas C."/>
            <person name="Habgood R."/>
            <person name="Hainaut M."/>
            <person name="Harispe M.L."/>
            <person name="Henrissat B."/>
            <person name="Hilden K.S."/>
            <person name="Hope R."/>
            <person name="Hossain A."/>
            <person name="Karabika E."/>
            <person name="Karaffa L."/>
            <person name="Karanyi Z."/>
            <person name="Krasevec N."/>
            <person name="Kuo A."/>
            <person name="Kusch H."/>
            <person name="LaButti K."/>
            <person name="Lagendijk E.L."/>
            <person name="Lapidus A."/>
            <person name="Levasseur A."/>
            <person name="Lindquist E."/>
            <person name="Lipzen A."/>
            <person name="Logrieco A.F."/>
            <person name="MacCabe A."/>
            <person name="Maekelae M.R."/>
            <person name="Malavazi I."/>
            <person name="Melin P."/>
            <person name="Meyer V."/>
            <person name="Mielnichuk N."/>
            <person name="Miskei M."/>
            <person name="Molnar A.P."/>
            <person name="Mule G."/>
            <person name="Ngan C.Y."/>
            <person name="Orejas M."/>
            <person name="Orosz E."/>
            <person name="Ouedraogo J.P."/>
            <person name="Overkamp K.M."/>
            <person name="Park H.-S."/>
            <person name="Perrone G."/>
            <person name="Piumi F."/>
            <person name="Punt P.J."/>
            <person name="Ram A.F."/>
            <person name="Ramon A."/>
            <person name="Rauscher S."/>
            <person name="Record E."/>
            <person name="Riano-Pachon D.M."/>
            <person name="Robert V."/>
            <person name="Roehrig J."/>
            <person name="Ruller R."/>
            <person name="Salamov A."/>
            <person name="Salih N.S."/>
            <person name="Samson R.A."/>
            <person name="Sandor E."/>
            <person name="Sanguinetti M."/>
            <person name="Schuetze T."/>
            <person name="Sepcic K."/>
            <person name="Shelest E."/>
            <person name="Sherlock G."/>
            <person name="Sophianopoulou V."/>
            <person name="Squina F.M."/>
            <person name="Sun H."/>
            <person name="Susca A."/>
            <person name="Todd R.B."/>
            <person name="Tsang A."/>
            <person name="Unkles S.E."/>
            <person name="van de Wiele N."/>
            <person name="van Rossen-Uffink D."/>
            <person name="Oliveira J.V."/>
            <person name="Vesth T.C."/>
            <person name="Visser J."/>
            <person name="Yu J.-H."/>
            <person name="Zhou M."/>
            <person name="Andersen M.R."/>
            <person name="Archer D.B."/>
            <person name="Baker S.E."/>
            <person name="Benoit I."/>
            <person name="Brakhage A.A."/>
            <person name="Braus G.H."/>
            <person name="Fischer R."/>
            <person name="Frisvad J.C."/>
            <person name="Goldman G.H."/>
            <person name="Houbraken J."/>
            <person name="Oakley B."/>
            <person name="Pocsi I."/>
            <person name="Scazzocchio C."/>
            <person name="Seiboth B."/>
            <person name="vanKuyk P.A."/>
            <person name="Wortman J."/>
            <person name="Dyer P.S."/>
            <person name="Grigoriev I.V."/>
        </authorList>
    </citation>
    <scope>NUCLEOTIDE SEQUENCE [LARGE SCALE GENOMIC DNA]</scope>
    <source>
        <strain evidence="3">CBS 593.65</strain>
    </source>
</reference>
<accession>A0A1L9TMT6</accession>
<evidence type="ECO:0000256" key="1">
    <source>
        <dbReference type="SAM" id="Phobius"/>
    </source>
</evidence>
<keyword evidence="1" id="KW-0472">Membrane</keyword>
<keyword evidence="1" id="KW-0812">Transmembrane</keyword>
<feature type="transmembrane region" description="Helical" evidence="1">
    <location>
        <begin position="34"/>
        <end position="54"/>
    </location>
</feature>
<dbReference type="VEuPathDB" id="FungiDB:ASPSYDRAFT_29131"/>
<protein>
    <submittedName>
        <fullName evidence="2">Uncharacterized protein</fullName>
    </submittedName>
</protein>
<dbReference type="RefSeq" id="XP_040704409.1">
    <property type="nucleotide sequence ID" value="XM_040844599.1"/>
</dbReference>
<sequence length="254" mass="29887">MPCLFPPSPFFFFSLFFFFTLAHLVSSTLSFFKLFALTVHLLFITSGRPCLFHLSNYSISYFDELFVFKFNSEIWLFLIHFSFFPVGGLFEKIQPLYRKATLDELADYNSDDGYRAPEKDPHEFQLSRSLQQLIDNAKEYRSASKYFMKNLPAATGAPGTTKKVNLIKKRWTFLHNMAHTLEPQDKEKRVISYSTFKTMTFLLVKLLQFKYRPYYTDNPVDAQVIHYTLDQLTKNGILFKGIWHKRTRAGFYTI</sequence>
<feature type="transmembrane region" description="Helical" evidence="1">
    <location>
        <begin position="74"/>
        <end position="90"/>
    </location>
</feature>
<keyword evidence="1" id="KW-1133">Transmembrane helix</keyword>
<dbReference type="Proteomes" id="UP000184356">
    <property type="component" value="Unassembled WGS sequence"/>
</dbReference>
<dbReference type="AlphaFoldDB" id="A0A1L9TMT6"/>